<feature type="region of interest" description="Disordered" evidence="1">
    <location>
        <begin position="260"/>
        <end position="279"/>
    </location>
</feature>
<dbReference type="AlphaFoldDB" id="A0A9Q1K9V4"/>
<evidence type="ECO:0000256" key="1">
    <source>
        <dbReference type="SAM" id="MobiDB-lite"/>
    </source>
</evidence>
<comment type="caution">
    <text evidence="2">The sequence shown here is derived from an EMBL/GenBank/DDBJ whole genome shotgun (WGS) entry which is preliminary data.</text>
</comment>
<keyword evidence="3" id="KW-1185">Reference proteome</keyword>
<proteinExistence type="predicted"/>
<reference evidence="2" key="1">
    <citation type="submission" date="2022-04" db="EMBL/GenBank/DDBJ databases">
        <title>Carnegiea gigantea Genome sequencing and assembly v2.</title>
        <authorList>
            <person name="Copetti D."/>
            <person name="Sanderson M.J."/>
            <person name="Burquez A."/>
            <person name="Wojciechowski M.F."/>
        </authorList>
    </citation>
    <scope>NUCLEOTIDE SEQUENCE</scope>
    <source>
        <strain evidence="2">SGP5-SGP5p</strain>
        <tissue evidence="2">Aerial part</tissue>
    </source>
</reference>
<name>A0A9Q1K9V4_9CARY</name>
<dbReference type="PANTHER" id="PTHR33240:SF17">
    <property type="entry name" value="EUKARYOTIC PEPTIDE CHAIN RELEASE FACTOR GTP-BINDING SUBUNIT-LIKE"/>
    <property type="match status" value="1"/>
</dbReference>
<dbReference type="OrthoDB" id="2919534at2759"/>
<protein>
    <submittedName>
        <fullName evidence="2">Uncharacterized protein</fullName>
    </submittedName>
</protein>
<evidence type="ECO:0000313" key="2">
    <source>
        <dbReference type="EMBL" id="KAJ8438993.1"/>
    </source>
</evidence>
<dbReference type="Proteomes" id="UP001153076">
    <property type="component" value="Unassembled WGS sequence"/>
</dbReference>
<feature type="region of interest" description="Disordered" evidence="1">
    <location>
        <begin position="1"/>
        <end position="27"/>
    </location>
</feature>
<gene>
    <name evidence="2" type="ORF">Cgig2_012989</name>
</gene>
<organism evidence="2 3">
    <name type="scientific">Carnegiea gigantea</name>
    <dbReference type="NCBI Taxonomy" id="171969"/>
    <lineage>
        <taxon>Eukaryota</taxon>
        <taxon>Viridiplantae</taxon>
        <taxon>Streptophyta</taxon>
        <taxon>Embryophyta</taxon>
        <taxon>Tracheophyta</taxon>
        <taxon>Spermatophyta</taxon>
        <taxon>Magnoliopsida</taxon>
        <taxon>eudicotyledons</taxon>
        <taxon>Gunneridae</taxon>
        <taxon>Pentapetalae</taxon>
        <taxon>Caryophyllales</taxon>
        <taxon>Cactineae</taxon>
        <taxon>Cactaceae</taxon>
        <taxon>Cactoideae</taxon>
        <taxon>Echinocereeae</taxon>
        <taxon>Carnegiea</taxon>
    </lineage>
</organism>
<feature type="compositionally biased region" description="Basic and acidic residues" evidence="1">
    <location>
        <begin position="1"/>
        <end position="13"/>
    </location>
</feature>
<dbReference type="PANTHER" id="PTHR33240">
    <property type="entry name" value="OS08G0508500 PROTEIN"/>
    <property type="match status" value="1"/>
</dbReference>
<accession>A0A9Q1K9V4</accession>
<dbReference type="EMBL" id="JAKOGI010000234">
    <property type="protein sequence ID" value="KAJ8438993.1"/>
    <property type="molecule type" value="Genomic_DNA"/>
</dbReference>
<evidence type="ECO:0000313" key="3">
    <source>
        <dbReference type="Proteomes" id="UP001153076"/>
    </source>
</evidence>
<feature type="region of interest" description="Disordered" evidence="1">
    <location>
        <begin position="120"/>
        <end position="141"/>
    </location>
</feature>
<sequence length="320" mass="35903">MKRQFGFREELKGPETACKRGPRQRDKGSRFEIRILVSDYESEEGGRSCKLCRPLPRFEYVPTAGCEPLQRRNPAAFPYRNERVQEASHVDGDRRLRGENWGHSTKANAYRNYRLGHEHPARSTTASTLLEEGSSNNDGSPSVVLTVSVPEASFGKGTATQGLWFLRKESEPARPEPRDEECSTEIVATIGGRYAEDITREKNWEVDFLVVDVPTAYHIILGRPTLHKVKVVITSYLLQLQFEDDDGSVGMMQGDQCIARTSANIPPPPKKRGEQNPKSSKCPSLHCGHCPRWPQLCRLQGQGSRPCNLEAQFPHPPGLP</sequence>
<feature type="compositionally biased region" description="Polar residues" evidence="1">
    <location>
        <begin position="122"/>
        <end position="141"/>
    </location>
</feature>